<sequence length="1371" mass="150205">MGETNIVEDWLKSINLDKYAQQFLDNGYDDLEICKQIGADDLEAINVDDADQGAILTAVKELKEKGGTSVYLTLEQDQTPQRESRARNGQVPVRPTLDNLLADVPPPSPANGLSQDDPRSIEGERSKEGKEYEGGLVQENLVIYPKSQLTLILRDKVFDDRIDLAGPPYTAQNLAPCWSSLTALAIKYARDLCTHVEAVLDRLEDVRWWLVSQDTASVYSPASMTSSGVEDPYYMSSLYAGSPRGGPPPIPSVPPPEVSHMDGYGQLHSIQTRYSDAQGHANYVTLDTGETDAGAEKKKTSTLGRLFRNMGFRRSSRKHSYKKHDALMQMVKEGRISTDTALQVVRKFEEERRRDIDQQQELAAVKDKKGKKKSHSLKPTKSPSINYSDGICEGCGLGPAEGYPGVGFSGQCRACQEGGCRHRRVHSVSHIAYPAQLHSPGAGRALSCSPMRSHSQPGQNSTLNSPVGYAAGKMGTNIYTPVIPHELKMYTGSRGMYGVHGIDMIKDRLSVIKTSSCVHKTQSKASLISSESDHSMECSAHLASQLEAQAEETYFPSNVSNVSMGSEILPNGRRQAGSSTMEKMRNHKWARTGSAGLGEDGMSMDTDDLDDPDRQLLGGGSSSSNMMEKFRGVKNEMRKRILHTRDIIGDGKSQHLCSAYQSVPGASSGESCSSGVGSQTSQGPWVDLEAPAPGLGPVLGLARVHSNYTPTQEEKDFLHMKRGERVHVMEASSSGIWKGRIDNRVGYFHFNFVDMVTENTPLSNRKDKSRRRINRRSKPRSVEELLQRIGLEHLAPIFLMNGFDNLEIFAEIDHDDLNALNILDSESRTKLITAADLLSDYDDQPQDQSGRVSRSATATPTSQQYAVPWTSFLPATKPSGGSRDSGCYDSSECMSRDNDPYAGIHARNRVSGVDNKENLRPVRRVVLPVQYGGMNQESFPSGAKFVSGVKEEKIYSEEDREVCDLTGYRGNKLVRSSPQSASLVNGHESASSNSSSSDVHSHYRCLNIPILGPDWKVFSDCCSQTSPYGPLDETCDQTSHPYVVDSLPVANSVQNSLLTQQSLRKKFKPYAKKISPSAPMKDAQVQVMCPLGVQLQSPASPPNVSSVMNQSITSVADYKSQTGTQAILTQSKIQHQSTENVPKDKSDNSVQSRVSYISQSSREGDSGSDASTVKSEKLGSELDLGRCTPDSMLGSANKNFKSIKRSVIPKVTSKLAAENIDLSAEPYSSPVGACGIPPLLVQRYAEELKHDLFKTALILDQVRIHKLTSLGRPSIPSEQLTENSLASSELKISSIPDFFISIGLPMYAGPILSMGHQTVDTLAGLTIKEIQAITKADRKHLKRIIHALEWVQTRLKSPGRKQKPSPVKDKV</sequence>
<dbReference type="Proteomes" id="UP001164746">
    <property type="component" value="Chromosome 6"/>
</dbReference>
<gene>
    <name evidence="5" type="ORF">MAR_016739</name>
</gene>
<dbReference type="SMART" id="SM00454">
    <property type="entry name" value="SAM"/>
    <property type="match status" value="3"/>
</dbReference>
<dbReference type="InterPro" id="IPR001452">
    <property type="entry name" value="SH3_domain"/>
</dbReference>
<evidence type="ECO:0000259" key="3">
    <source>
        <dbReference type="SMART" id="SM00326"/>
    </source>
</evidence>
<feature type="region of interest" description="Disordered" evidence="2">
    <location>
        <begin position="359"/>
        <end position="382"/>
    </location>
</feature>
<dbReference type="Pfam" id="PF00536">
    <property type="entry name" value="SAM_1"/>
    <property type="match status" value="1"/>
</dbReference>
<feature type="region of interest" description="Disordered" evidence="2">
    <location>
        <begin position="97"/>
        <end position="130"/>
    </location>
</feature>
<dbReference type="Pfam" id="PF07653">
    <property type="entry name" value="SH3_2"/>
    <property type="match status" value="1"/>
</dbReference>
<feature type="domain" description="SH3" evidence="3">
    <location>
        <begin position="700"/>
        <end position="757"/>
    </location>
</feature>
<feature type="compositionally biased region" description="Basic residues" evidence="2">
    <location>
        <begin position="368"/>
        <end position="378"/>
    </location>
</feature>
<feature type="compositionally biased region" description="Low complexity" evidence="2">
    <location>
        <begin position="987"/>
        <end position="998"/>
    </location>
</feature>
<feature type="compositionally biased region" description="Polar residues" evidence="2">
    <location>
        <begin position="1148"/>
        <end position="1161"/>
    </location>
</feature>
<feature type="domain" description="SAM" evidence="4">
    <location>
        <begin position="774"/>
        <end position="841"/>
    </location>
</feature>
<feature type="compositionally biased region" description="Polar residues" evidence="2">
    <location>
        <begin position="846"/>
        <end position="865"/>
    </location>
</feature>
<evidence type="ECO:0000313" key="5">
    <source>
        <dbReference type="EMBL" id="WAR06781.1"/>
    </source>
</evidence>
<feature type="region of interest" description="Disordered" evidence="2">
    <location>
        <begin position="842"/>
        <end position="891"/>
    </location>
</feature>
<evidence type="ECO:0000256" key="1">
    <source>
        <dbReference type="ARBA" id="ARBA00022443"/>
    </source>
</evidence>
<feature type="domain" description="SAM" evidence="4">
    <location>
        <begin position="2"/>
        <end position="65"/>
    </location>
</feature>
<feature type="region of interest" description="Disordered" evidence="2">
    <location>
        <begin position="443"/>
        <end position="462"/>
    </location>
</feature>
<feature type="compositionally biased region" description="Basic and acidic residues" evidence="2">
    <location>
        <begin position="1174"/>
        <end position="1184"/>
    </location>
</feature>
<dbReference type="InterPro" id="IPR051725">
    <property type="entry name" value="SAM-SH3_domain_protein"/>
</dbReference>
<evidence type="ECO:0000313" key="6">
    <source>
        <dbReference type="Proteomes" id="UP001164746"/>
    </source>
</evidence>
<evidence type="ECO:0000259" key="4">
    <source>
        <dbReference type="SMART" id="SM00454"/>
    </source>
</evidence>
<feature type="region of interest" description="Disordered" evidence="2">
    <location>
        <begin position="662"/>
        <end position="685"/>
    </location>
</feature>
<feature type="region of interest" description="Disordered" evidence="2">
    <location>
        <begin position="976"/>
        <end position="1000"/>
    </location>
</feature>
<feature type="compositionally biased region" description="Low complexity" evidence="2">
    <location>
        <begin position="662"/>
        <end position="678"/>
    </location>
</feature>
<dbReference type="SUPFAM" id="SSF50044">
    <property type="entry name" value="SH3-domain"/>
    <property type="match status" value="1"/>
</dbReference>
<dbReference type="InterPro" id="IPR036028">
    <property type="entry name" value="SH3-like_dom_sf"/>
</dbReference>
<feature type="compositionally biased region" description="Polar residues" evidence="2">
    <location>
        <begin position="1130"/>
        <end position="1140"/>
    </location>
</feature>
<dbReference type="PANTHER" id="PTHR12301">
    <property type="entry name" value="SAM-DOMAIN, SH3 AND NUCLEAR LOCALIZATION SIGNALS PROTEIN RELATED"/>
    <property type="match status" value="1"/>
</dbReference>
<dbReference type="SMART" id="SM00326">
    <property type="entry name" value="SH3"/>
    <property type="match status" value="1"/>
</dbReference>
<dbReference type="Gene3D" id="1.10.150.50">
    <property type="entry name" value="Transcription Factor, Ets-1"/>
    <property type="match status" value="2"/>
</dbReference>
<feature type="region of interest" description="Disordered" evidence="2">
    <location>
        <begin position="1130"/>
        <end position="1186"/>
    </location>
</feature>
<feature type="compositionally biased region" description="Basic and acidic residues" evidence="2">
    <location>
        <begin position="116"/>
        <end position="130"/>
    </location>
</feature>
<dbReference type="EMBL" id="CP111017">
    <property type="protein sequence ID" value="WAR06781.1"/>
    <property type="molecule type" value="Genomic_DNA"/>
</dbReference>
<dbReference type="Pfam" id="PF07647">
    <property type="entry name" value="SAM_2"/>
    <property type="match status" value="1"/>
</dbReference>
<feature type="domain" description="SAM" evidence="4">
    <location>
        <begin position="1287"/>
        <end position="1354"/>
    </location>
</feature>
<dbReference type="InterPro" id="IPR001660">
    <property type="entry name" value="SAM"/>
</dbReference>
<keyword evidence="1" id="KW-0728">SH3 domain</keyword>
<accession>A0ABY7EDH0</accession>
<feature type="compositionally biased region" description="Polar residues" evidence="2">
    <location>
        <begin position="450"/>
        <end position="462"/>
    </location>
</feature>
<name>A0ABY7EDH0_MYAAR</name>
<organism evidence="5 6">
    <name type="scientific">Mya arenaria</name>
    <name type="common">Soft-shell clam</name>
    <dbReference type="NCBI Taxonomy" id="6604"/>
    <lineage>
        <taxon>Eukaryota</taxon>
        <taxon>Metazoa</taxon>
        <taxon>Spiralia</taxon>
        <taxon>Lophotrochozoa</taxon>
        <taxon>Mollusca</taxon>
        <taxon>Bivalvia</taxon>
        <taxon>Autobranchia</taxon>
        <taxon>Heteroconchia</taxon>
        <taxon>Euheterodonta</taxon>
        <taxon>Imparidentia</taxon>
        <taxon>Neoheterodontei</taxon>
        <taxon>Myida</taxon>
        <taxon>Myoidea</taxon>
        <taxon>Myidae</taxon>
        <taxon>Mya</taxon>
    </lineage>
</organism>
<protein>
    <submittedName>
        <fullName evidence="5">SASH3-like protein</fullName>
    </submittedName>
</protein>
<keyword evidence="6" id="KW-1185">Reference proteome</keyword>
<dbReference type="InterPro" id="IPR013761">
    <property type="entry name" value="SAM/pointed_sf"/>
</dbReference>
<evidence type="ECO:0000256" key="2">
    <source>
        <dbReference type="SAM" id="MobiDB-lite"/>
    </source>
</evidence>
<feature type="region of interest" description="Disordered" evidence="2">
    <location>
        <begin position="565"/>
        <end position="626"/>
    </location>
</feature>
<dbReference type="SUPFAM" id="SSF47769">
    <property type="entry name" value="SAM/Pointed domain"/>
    <property type="match status" value="3"/>
</dbReference>
<dbReference type="InterPro" id="IPR058666">
    <property type="entry name" value="SASH1/NUB1_homeodomain"/>
</dbReference>
<reference evidence="5" key="1">
    <citation type="submission" date="2022-11" db="EMBL/GenBank/DDBJ databases">
        <title>Centuries of genome instability and evolution in soft-shell clam transmissible cancer (bioRxiv).</title>
        <authorList>
            <person name="Hart S.F.M."/>
            <person name="Yonemitsu M.A."/>
            <person name="Giersch R.M."/>
            <person name="Beal B.F."/>
            <person name="Arriagada G."/>
            <person name="Davis B.W."/>
            <person name="Ostrander E.A."/>
            <person name="Goff S.P."/>
            <person name="Metzger M.J."/>
        </authorList>
    </citation>
    <scope>NUCLEOTIDE SEQUENCE</scope>
    <source>
        <strain evidence="5">MELC-2E11</strain>
        <tissue evidence="5">Siphon/mantle</tissue>
    </source>
</reference>
<proteinExistence type="predicted"/>
<dbReference type="Pfam" id="PF26285">
    <property type="entry name" value="SASH1_Homeodomain"/>
    <property type="match status" value="1"/>
</dbReference>
<dbReference type="Gene3D" id="2.30.30.40">
    <property type="entry name" value="SH3 Domains"/>
    <property type="match status" value="1"/>
</dbReference>
<dbReference type="PANTHER" id="PTHR12301:SF10">
    <property type="match status" value="1"/>
</dbReference>